<protein>
    <submittedName>
        <fullName evidence="1">DHC_N2 domain-containing protein</fullName>
    </submittedName>
</protein>
<proteinExistence type="predicted"/>
<accession>A0A0R3SP59</accession>
<organism evidence="1">
    <name type="scientific">Hymenolepis diminuta</name>
    <name type="common">Rat tapeworm</name>
    <dbReference type="NCBI Taxonomy" id="6216"/>
    <lineage>
        <taxon>Eukaryota</taxon>
        <taxon>Metazoa</taxon>
        <taxon>Spiralia</taxon>
        <taxon>Lophotrochozoa</taxon>
        <taxon>Platyhelminthes</taxon>
        <taxon>Cestoda</taxon>
        <taxon>Eucestoda</taxon>
        <taxon>Cyclophyllidea</taxon>
        <taxon>Hymenolepididae</taxon>
        <taxon>Hymenolepis</taxon>
    </lineage>
</organism>
<dbReference type="WBParaSite" id="HDID_0000672401-mRNA-1">
    <property type="protein sequence ID" value="HDID_0000672401-mRNA-1"/>
    <property type="gene ID" value="HDID_0000672401"/>
</dbReference>
<sequence>LTRPIVLTVPMVNPVQRERWVNLAKMAFQEKMEDGVQKVPEAQWVQLALLVSKAKMVKRIFFFPFEKFGSK</sequence>
<name>A0A0R3SP59_HYMDI</name>
<dbReference type="AlphaFoldDB" id="A0A0R3SP59"/>
<reference evidence="1" key="1">
    <citation type="submission" date="2017-02" db="UniProtKB">
        <authorList>
            <consortium name="WormBaseParasite"/>
        </authorList>
    </citation>
    <scope>IDENTIFICATION</scope>
</reference>
<evidence type="ECO:0000313" key="1">
    <source>
        <dbReference type="WBParaSite" id="HDID_0000672401-mRNA-1"/>
    </source>
</evidence>